<dbReference type="Pfam" id="PF04622">
    <property type="entry name" value="ERG2_Sigma1R"/>
    <property type="match status" value="1"/>
</dbReference>
<organism evidence="6 7">
    <name type="scientific">Mycobacterium rhizamassiliense</name>
    <dbReference type="NCBI Taxonomy" id="1841860"/>
    <lineage>
        <taxon>Bacteria</taxon>
        <taxon>Bacillati</taxon>
        <taxon>Actinomycetota</taxon>
        <taxon>Actinomycetes</taxon>
        <taxon>Mycobacteriales</taxon>
        <taxon>Mycobacteriaceae</taxon>
        <taxon>Mycobacterium</taxon>
    </lineage>
</organism>
<comment type="subcellular location">
    <subcellularLocation>
        <location evidence="1">Endoplasmic reticulum membrane</location>
    </subcellularLocation>
</comment>
<dbReference type="EMBL" id="FUFA01000005">
    <property type="protein sequence ID" value="SPM37252.1"/>
    <property type="molecule type" value="Genomic_DNA"/>
</dbReference>
<dbReference type="InterPro" id="IPR006716">
    <property type="entry name" value="ERG2_sigma1_rcpt-like"/>
</dbReference>
<dbReference type="Proteomes" id="UP000240988">
    <property type="component" value="Unassembled WGS sequence"/>
</dbReference>
<evidence type="ECO:0000256" key="3">
    <source>
        <dbReference type="ARBA" id="ARBA00022824"/>
    </source>
</evidence>
<reference evidence="6 7" key="1">
    <citation type="submission" date="2017-01" db="EMBL/GenBank/DDBJ databases">
        <authorList>
            <consortium name="Urmite Genomes"/>
        </authorList>
    </citation>
    <scope>NUCLEOTIDE SEQUENCE [LARGE SCALE GENOMIC DNA]</scope>
    <source>
        <strain evidence="6 7">AB57</strain>
    </source>
</reference>
<proteinExistence type="predicted"/>
<dbReference type="STRING" id="1841860.GCA_900157375_05098"/>
<evidence type="ECO:0000256" key="5">
    <source>
        <dbReference type="ARBA" id="ARBA00023136"/>
    </source>
</evidence>
<dbReference type="OrthoDB" id="4703185at2"/>
<dbReference type="RefSeq" id="WP_077089819.1">
    <property type="nucleotide sequence ID" value="NZ_LT721901.1"/>
</dbReference>
<dbReference type="AlphaFoldDB" id="A0A2U3P0G6"/>
<evidence type="ECO:0000256" key="1">
    <source>
        <dbReference type="ARBA" id="ARBA00004586"/>
    </source>
</evidence>
<accession>A0A2U3P0G6</accession>
<evidence type="ECO:0000256" key="2">
    <source>
        <dbReference type="ARBA" id="ARBA00022692"/>
    </source>
</evidence>
<keyword evidence="5" id="KW-0472">Membrane</keyword>
<evidence type="ECO:0000313" key="6">
    <source>
        <dbReference type="EMBL" id="SPM37252.1"/>
    </source>
</evidence>
<dbReference type="PANTHER" id="PTHR10868">
    <property type="entry name" value="SIGMA 1-TYPE OPIOID RECEPTOR-RELATED"/>
    <property type="match status" value="1"/>
</dbReference>
<keyword evidence="2" id="KW-0812">Transmembrane</keyword>
<keyword evidence="7" id="KW-1185">Reference proteome</keyword>
<keyword evidence="3" id="KW-0256">Endoplasmic reticulum</keyword>
<gene>
    <name evidence="6" type="ORF">MRAB57_5095</name>
</gene>
<evidence type="ECO:0000256" key="4">
    <source>
        <dbReference type="ARBA" id="ARBA00022989"/>
    </source>
</evidence>
<dbReference type="PANTHER" id="PTHR10868:SF1">
    <property type="entry name" value="SIGMA NON-OPIOID INTRACELLULAR RECEPTOR 1"/>
    <property type="match status" value="1"/>
</dbReference>
<evidence type="ECO:0008006" key="8">
    <source>
        <dbReference type="Google" id="ProtNLM"/>
    </source>
</evidence>
<name>A0A2U3P0G6_9MYCO</name>
<evidence type="ECO:0000313" key="7">
    <source>
        <dbReference type="Proteomes" id="UP000240988"/>
    </source>
</evidence>
<protein>
    <recommendedName>
        <fullName evidence="8">ERG2 and Sigma1 receptor like protein</fullName>
    </recommendedName>
</protein>
<keyword evidence="4" id="KW-1133">Transmembrane helix</keyword>
<sequence length="186" mass="20598">MAAIFDPDDLRAMAKSAVGLSNRQAACAHIIDELKRKHPGHIRDDIPWLFNNSGGAMGEMKILHFSLSEYLLLYGTPIGTGGHSGRYRTQLWDFVFDGEMWSYEEGELERTVFEPGGVSYLGKGRVKGWGVPHAAFMLEYARGPVVTMLPFGLADSAFSTVDMPTLAKQLWYASRLTIGELLKGKV</sequence>